<protein>
    <submittedName>
        <fullName evidence="1">Uncharacterized protein</fullName>
    </submittedName>
</protein>
<organism evidence="1 2">
    <name type="scientific">Leptospira vanthielii serovar Holland str. Waz Holland = ATCC 700522</name>
    <dbReference type="NCBI Taxonomy" id="1218591"/>
    <lineage>
        <taxon>Bacteria</taxon>
        <taxon>Pseudomonadati</taxon>
        <taxon>Spirochaetota</taxon>
        <taxon>Spirochaetia</taxon>
        <taxon>Leptospirales</taxon>
        <taxon>Leptospiraceae</taxon>
        <taxon>Leptospira</taxon>
    </lineage>
</organism>
<dbReference type="STRING" id="1218591.LEP1GSC199_2547"/>
<evidence type="ECO:0000313" key="1">
    <source>
        <dbReference type="EMBL" id="EMY70064.1"/>
    </source>
</evidence>
<dbReference type="AlphaFoldDB" id="N1W1I8"/>
<accession>N1W1I8</accession>
<dbReference type="EMBL" id="AOGY02000042">
    <property type="protein sequence ID" value="EMY70064.1"/>
    <property type="molecule type" value="Genomic_DNA"/>
</dbReference>
<name>N1W1I8_9LEPT</name>
<dbReference type="Proteomes" id="UP000012227">
    <property type="component" value="Unassembled WGS sequence"/>
</dbReference>
<evidence type="ECO:0000313" key="2">
    <source>
        <dbReference type="Proteomes" id="UP000012227"/>
    </source>
</evidence>
<sequence length="42" mass="5295">MERNREKWEFIAVKKKRWTNCGKSNYLKRSFGKKQDFLRCQR</sequence>
<gene>
    <name evidence="1" type="ORF">LEP1GSC199_2547</name>
</gene>
<reference evidence="1 2" key="1">
    <citation type="submission" date="2013-03" db="EMBL/GenBank/DDBJ databases">
        <authorList>
            <person name="Harkins D.M."/>
            <person name="Durkin A.S."/>
            <person name="Brinkac L.M."/>
            <person name="Haft D.H."/>
            <person name="Selengut J.D."/>
            <person name="Sanka R."/>
            <person name="DePew J."/>
            <person name="Purushe J."/>
            <person name="Galloway R.L."/>
            <person name="Vinetz J.M."/>
            <person name="Sutton G.G."/>
            <person name="Nierman W.C."/>
            <person name="Fouts D.E."/>
        </authorList>
    </citation>
    <scope>NUCLEOTIDE SEQUENCE [LARGE SCALE GENOMIC DNA]</scope>
    <source>
        <strain evidence="1 2">Waz Holland</strain>
    </source>
</reference>
<proteinExistence type="predicted"/>
<comment type="caution">
    <text evidence="1">The sequence shown here is derived from an EMBL/GenBank/DDBJ whole genome shotgun (WGS) entry which is preliminary data.</text>
</comment>